<dbReference type="PROSITE" id="PS50885">
    <property type="entry name" value="HAMP"/>
    <property type="match status" value="1"/>
</dbReference>
<comment type="subcellular location">
    <subcellularLocation>
        <location evidence="1">Membrane</location>
    </subcellularLocation>
</comment>
<dbReference type="InterPro" id="IPR036890">
    <property type="entry name" value="HATPase_C_sf"/>
</dbReference>
<dbReference type="SMART" id="SM00304">
    <property type="entry name" value="HAMP"/>
    <property type="match status" value="1"/>
</dbReference>
<dbReference type="Pfam" id="PF07730">
    <property type="entry name" value="HisKA_3"/>
    <property type="match status" value="1"/>
</dbReference>
<dbReference type="CDD" id="cd06225">
    <property type="entry name" value="HAMP"/>
    <property type="match status" value="1"/>
</dbReference>
<keyword evidence="5" id="KW-0902">Two-component regulatory system</keyword>
<evidence type="ECO:0000256" key="5">
    <source>
        <dbReference type="ARBA" id="ARBA00023012"/>
    </source>
</evidence>
<dbReference type="Proteomes" id="UP000253977">
    <property type="component" value="Unassembled WGS sequence"/>
</dbReference>
<dbReference type="GO" id="GO:0000155">
    <property type="term" value="F:phosphorelay sensor kinase activity"/>
    <property type="evidence" value="ECO:0007669"/>
    <property type="project" value="InterPro"/>
</dbReference>
<name>A0A369TNZ5_9RHOB</name>
<evidence type="ECO:0000256" key="3">
    <source>
        <dbReference type="ARBA" id="ARBA00022679"/>
    </source>
</evidence>
<dbReference type="PANTHER" id="PTHR24421">
    <property type="entry name" value="NITRATE/NITRITE SENSOR PROTEIN NARX-RELATED"/>
    <property type="match status" value="1"/>
</dbReference>
<proteinExistence type="predicted"/>
<dbReference type="RefSeq" id="WP_114511411.1">
    <property type="nucleotide sequence ID" value="NZ_QPMK01000009.1"/>
</dbReference>
<keyword evidence="3" id="KW-0808">Transferase</keyword>
<reference evidence="8 9" key="1">
    <citation type="submission" date="2018-07" db="EMBL/GenBank/DDBJ databases">
        <title>Thalassococcus profundi sp. nov., a marine bacterium isolated from deep seawater of Okinawa Trough.</title>
        <authorList>
            <person name="Yu M."/>
        </authorList>
    </citation>
    <scope>NUCLEOTIDE SEQUENCE [LARGE SCALE GENOMIC DNA]</scope>
    <source>
        <strain evidence="8 9">WRAS1</strain>
    </source>
</reference>
<dbReference type="Gene3D" id="1.20.5.1930">
    <property type="match status" value="1"/>
</dbReference>
<dbReference type="PANTHER" id="PTHR24421:SF58">
    <property type="entry name" value="SIGNAL TRANSDUCTION HISTIDINE-PROTEIN KINASE_PHOSPHATASE UHPB"/>
    <property type="match status" value="1"/>
</dbReference>
<dbReference type="SUPFAM" id="SSF55874">
    <property type="entry name" value="ATPase domain of HSP90 chaperone/DNA topoisomerase II/histidine kinase"/>
    <property type="match status" value="1"/>
</dbReference>
<evidence type="ECO:0000313" key="9">
    <source>
        <dbReference type="Proteomes" id="UP000253977"/>
    </source>
</evidence>
<feature type="domain" description="HAMP" evidence="7">
    <location>
        <begin position="177"/>
        <end position="229"/>
    </location>
</feature>
<dbReference type="GO" id="GO:0016020">
    <property type="term" value="C:membrane"/>
    <property type="evidence" value="ECO:0007669"/>
    <property type="project" value="UniProtKB-SubCell"/>
</dbReference>
<dbReference type="Pfam" id="PF00672">
    <property type="entry name" value="HAMP"/>
    <property type="match status" value="1"/>
</dbReference>
<dbReference type="InterPro" id="IPR003660">
    <property type="entry name" value="HAMP_dom"/>
</dbReference>
<feature type="chain" id="PRO_5016711737" evidence="6">
    <location>
        <begin position="27"/>
        <end position="445"/>
    </location>
</feature>
<dbReference type="InterPro" id="IPR050482">
    <property type="entry name" value="Sensor_HK_TwoCompSys"/>
</dbReference>
<evidence type="ECO:0000256" key="4">
    <source>
        <dbReference type="ARBA" id="ARBA00022777"/>
    </source>
</evidence>
<dbReference type="EMBL" id="QPMK01000009">
    <property type="protein sequence ID" value="RDD65847.1"/>
    <property type="molecule type" value="Genomic_DNA"/>
</dbReference>
<dbReference type="AlphaFoldDB" id="A0A369TNZ5"/>
<dbReference type="Gene3D" id="3.30.565.10">
    <property type="entry name" value="Histidine kinase-like ATPase, C-terminal domain"/>
    <property type="match status" value="1"/>
</dbReference>
<evidence type="ECO:0000259" key="7">
    <source>
        <dbReference type="PROSITE" id="PS50885"/>
    </source>
</evidence>
<evidence type="ECO:0000313" key="8">
    <source>
        <dbReference type="EMBL" id="RDD65847.1"/>
    </source>
</evidence>
<dbReference type="InterPro" id="IPR011712">
    <property type="entry name" value="Sig_transdc_His_kin_sub3_dim/P"/>
</dbReference>
<keyword evidence="2" id="KW-0597">Phosphoprotein</keyword>
<keyword evidence="9" id="KW-1185">Reference proteome</keyword>
<dbReference type="Gene3D" id="6.10.340.10">
    <property type="match status" value="1"/>
</dbReference>
<dbReference type="SMART" id="SM00387">
    <property type="entry name" value="HATPase_c"/>
    <property type="match status" value="1"/>
</dbReference>
<sequence>MSLRFRLVLTLWLVTLLAGAVTLCLAAADAYRTAAQNTQTTLTRASYVLERNYHMEPRVGDPLYAEMTSIKLLGVMAPGTCIVFEQRKISERRLCAGWQVFGQIAPARFRTAVEQVLTPPAPVTRTGTASQSGAFRIESSFDPVAAATLAWQRVRMTLWQTLAMAAGVLVLGTIAILSRLGPVGGIVSGLDRLASGDLGARVDAGGRDEFGQIAQAVNRLAARLRASAAQSRALTRKLIEVEDVERRQLARDLHDEFGQTLTATAALAASVACAAPPDRRDIARDAEAIGANIRSMMECLRGAFARLRPPDLEEVGLAASLRTMLAGWEVQRGARLTLDCALDEDRLPDAVALDLYRIVQECVTNAMRHGTPRHVRVTLRAESATVRLGVEDDGGGTLEADRQGHGLLGISERAGAMGGTFAIAETPRGIRVTVTLPDALSRRAA</sequence>
<organism evidence="8 9">
    <name type="scientific">Thalassococcus profundi</name>
    <dbReference type="NCBI Taxonomy" id="2282382"/>
    <lineage>
        <taxon>Bacteria</taxon>
        <taxon>Pseudomonadati</taxon>
        <taxon>Pseudomonadota</taxon>
        <taxon>Alphaproteobacteria</taxon>
        <taxon>Rhodobacterales</taxon>
        <taxon>Roseobacteraceae</taxon>
        <taxon>Thalassococcus</taxon>
    </lineage>
</organism>
<feature type="signal peptide" evidence="6">
    <location>
        <begin position="1"/>
        <end position="26"/>
    </location>
</feature>
<gene>
    <name evidence="8" type="ORF">DU478_13095</name>
</gene>
<dbReference type="Pfam" id="PF02518">
    <property type="entry name" value="HATPase_c"/>
    <property type="match status" value="1"/>
</dbReference>
<evidence type="ECO:0000256" key="6">
    <source>
        <dbReference type="SAM" id="SignalP"/>
    </source>
</evidence>
<accession>A0A369TNZ5</accession>
<dbReference type="InterPro" id="IPR003594">
    <property type="entry name" value="HATPase_dom"/>
</dbReference>
<keyword evidence="6" id="KW-0732">Signal</keyword>
<dbReference type="CDD" id="cd16917">
    <property type="entry name" value="HATPase_UhpB-NarQ-NarX-like"/>
    <property type="match status" value="1"/>
</dbReference>
<protein>
    <submittedName>
        <fullName evidence="8">HAMP domain-containing protein</fullName>
    </submittedName>
</protein>
<comment type="caution">
    <text evidence="8">The sequence shown here is derived from an EMBL/GenBank/DDBJ whole genome shotgun (WGS) entry which is preliminary data.</text>
</comment>
<dbReference type="OrthoDB" id="9778496at2"/>
<dbReference type="SUPFAM" id="SSF158472">
    <property type="entry name" value="HAMP domain-like"/>
    <property type="match status" value="1"/>
</dbReference>
<evidence type="ECO:0000256" key="1">
    <source>
        <dbReference type="ARBA" id="ARBA00004370"/>
    </source>
</evidence>
<keyword evidence="4" id="KW-0418">Kinase</keyword>
<dbReference type="GO" id="GO:0046983">
    <property type="term" value="F:protein dimerization activity"/>
    <property type="evidence" value="ECO:0007669"/>
    <property type="project" value="InterPro"/>
</dbReference>
<evidence type="ECO:0000256" key="2">
    <source>
        <dbReference type="ARBA" id="ARBA00022553"/>
    </source>
</evidence>